<dbReference type="Proteomes" id="UP000053232">
    <property type="component" value="Unassembled WGS sequence"/>
</dbReference>
<reference evidence="3" key="1">
    <citation type="journal article" date="2014" name="Cell">
        <title>The Architecture of a Scrambled Genome Reveals Massive Levels of Genomic Rearrangement during Development.</title>
        <authorList>
            <person name="Chen X."/>
            <person name="Bracht J.R."/>
            <person name="Goldman A.D."/>
            <person name="Dolzhenko E."/>
            <person name="Clay D.M."/>
            <person name="Swart E.C."/>
            <person name="Perlman D.H."/>
            <person name="Doak T.G."/>
            <person name="Stuart A."/>
            <person name="Amemiya C.T."/>
            <person name="Sebra R.P."/>
            <person name="Landweber L.F."/>
        </authorList>
    </citation>
    <scope>NUCLEOTIDE SEQUENCE [LARGE SCALE GENOMIC DNA]</scope>
    <source>
        <strain evidence="3">JRB310</strain>
    </source>
</reference>
<evidence type="ECO:0000259" key="1">
    <source>
        <dbReference type="PROSITE" id="PS51886"/>
    </source>
</evidence>
<evidence type="ECO:0000313" key="2">
    <source>
        <dbReference type="EMBL" id="KEJ82999.1"/>
    </source>
</evidence>
<dbReference type="Pfam" id="PF07534">
    <property type="entry name" value="TLD"/>
    <property type="match status" value="1"/>
</dbReference>
<protein>
    <submittedName>
        <fullName evidence="2">TLDc domain-containing protein</fullName>
    </submittedName>
</protein>
<dbReference type="InterPro" id="IPR006571">
    <property type="entry name" value="TLDc_dom"/>
</dbReference>
<name>A0A073HZZ5_9SPIT</name>
<sequence length="234" mass="27359">MNKELDQLIENTFPQSIEIQEPQQEQEQKVVQDFTLLKRKSKEKLSLLQSIFQQKVNIEVQKKSNSFLQSYLKDWNKLKFKLLYQASVDGVYVEKFHQLCDGQGPTLIFYLSELGDVFGVYSQVSIKSSYKGIIEYDPELFVFQLDKRTVHYSTKVKDNLFYHNSYFNSLGNFLEFDIKNDIEYYNQIITCTTKNFGESFELAKNSEFGSVNAQIYLGGAQQFKILEVEVYSIL</sequence>
<accession>A0A073HZZ5</accession>
<proteinExistence type="predicted"/>
<dbReference type="SMART" id="SM00584">
    <property type="entry name" value="TLDc"/>
    <property type="match status" value="1"/>
</dbReference>
<dbReference type="AlphaFoldDB" id="A0A073HZZ5"/>
<dbReference type="PROSITE" id="PS51886">
    <property type="entry name" value="TLDC"/>
    <property type="match status" value="1"/>
</dbReference>
<evidence type="ECO:0000313" key="3">
    <source>
        <dbReference type="Proteomes" id="UP000053232"/>
    </source>
</evidence>
<keyword evidence="3" id="KW-1185">Reference proteome</keyword>
<feature type="domain" description="TLDc" evidence="1">
    <location>
        <begin position="54"/>
        <end position="234"/>
    </location>
</feature>
<organism evidence="2 3">
    <name type="scientific">Oxytricha trifallax</name>
    <dbReference type="NCBI Taxonomy" id="1172189"/>
    <lineage>
        <taxon>Eukaryota</taxon>
        <taxon>Sar</taxon>
        <taxon>Alveolata</taxon>
        <taxon>Ciliophora</taxon>
        <taxon>Intramacronucleata</taxon>
        <taxon>Spirotrichea</taxon>
        <taxon>Stichotrichia</taxon>
        <taxon>Sporadotrichida</taxon>
        <taxon>Oxytrichidae</taxon>
        <taxon>Oxytrichinae</taxon>
        <taxon>Oxytricha</taxon>
    </lineage>
</organism>
<dbReference type="EMBL" id="ARYC01001316">
    <property type="protein sequence ID" value="KEJ82999.1"/>
    <property type="molecule type" value="Genomic_DNA"/>
</dbReference>
<gene>
    <name evidence="2" type="ORF">OXYTRIMIC_568</name>
</gene>
<comment type="caution">
    <text evidence="2">The sequence shown here is derived from an EMBL/GenBank/DDBJ whole genome shotgun (WGS) entry which is preliminary data.</text>
</comment>